<dbReference type="Proteomes" id="UP000598971">
    <property type="component" value="Unassembled WGS sequence"/>
</dbReference>
<feature type="region of interest" description="Disordered" evidence="1">
    <location>
        <begin position="242"/>
        <end position="264"/>
    </location>
</feature>
<organism evidence="3 4">
    <name type="scientific">Limnovirga soli</name>
    <dbReference type="NCBI Taxonomy" id="2656915"/>
    <lineage>
        <taxon>Bacteria</taxon>
        <taxon>Pseudomonadati</taxon>
        <taxon>Bacteroidota</taxon>
        <taxon>Chitinophagia</taxon>
        <taxon>Chitinophagales</taxon>
        <taxon>Chitinophagaceae</taxon>
        <taxon>Limnovirga</taxon>
    </lineage>
</organism>
<accession>A0A8J8FFL4</accession>
<keyword evidence="2" id="KW-0732">Signal</keyword>
<reference evidence="3" key="1">
    <citation type="submission" date="2019-10" db="EMBL/GenBank/DDBJ databases">
        <title>Draft genome sequence of Panacibacter sp. KCS-6.</title>
        <authorList>
            <person name="Yim K.J."/>
        </authorList>
    </citation>
    <scope>NUCLEOTIDE SEQUENCE</scope>
    <source>
        <strain evidence="3">KCS-6</strain>
    </source>
</reference>
<sequence length="279" mass="32264">MRTLIKLFFLAVIWSAVICATPQASHAQQATVSLQLFYDQLSPHGKWARHPDYGYIWIPRVHATFSPYSSDGHWIFTEEGWTWISDYSWGWAPFHYGRWTRDNYYGWVWIPDTEWAPAWVSWRRSAGYFGWAPMGPGISVNIAIGKGYNEPNQHWTFVRDRDIQRPDINRYYINRTQNVSIIKKSTVIVNTHVDNSRHVTYIAGPDKADVQRVTGKPVKPVVIRENNIPGQKVDKNELHIYRPQVQKNNPNGKPDAPAKVVELKKVKPAAVKKKAIKKD</sequence>
<evidence type="ECO:0000256" key="1">
    <source>
        <dbReference type="SAM" id="MobiDB-lite"/>
    </source>
</evidence>
<keyword evidence="4" id="KW-1185">Reference proteome</keyword>
<evidence type="ECO:0000313" key="3">
    <source>
        <dbReference type="EMBL" id="NNV55747.1"/>
    </source>
</evidence>
<comment type="caution">
    <text evidence="3">The sequence shown here is derived from an EMBL/GenBank/DDBJ whole genome shotgun (WGS) entry which is preliminary data.</text>
</comment>
<feature type="signal peptide" evidence="2">
    <location>
        <begin position="1"/>
        <end position="27"/>
    </location>
</feature>
<proteinExistence type="predicted"/>
<gene>
    <name evidence="3" type="ORF">GD597_09770</name>
</gene>
<dbReference type="EMBL" id="WHPF01000006">
    <property type="protein sequence ID" value="NNV55747.1"/>
    <property type="molecule type" value="Genomic_DNA"/>
</dbReference>
<feature type="chain" id="PRO_5035209805" evidence="2">
    <location>
        <begin position="28"/>
        <end position="279"/>
    </location>
</feature>
<protein>
    <submittedName>
        <fullName evidence="3">Uncharacterized protein</fullName>
    </submittedName>
</protein>
<evidence type="ECO:0000313" key="4">
    <source>
        <dbReference type="Proteomes" id="UP000598971"/>
    </source>
</evidence>
<dbReference type="RefSeq" id="WP_171607677.1">
    <property type="nucleotide sequence ID" value="NZ_WHPF01000006.1"/>
</dbReference>
<evidence type="ECO:0000256" key="2">
    <source>
        <dbReference type="SAM" id="SignalP"/>
    </source>
</evidence>
<dbReference type="Pfam" id="PF20245">
    <property type="entry name" value="DUF6600"/>
    <property type="match status" value="1"/>
</dbReference>
<name>A0A8J8FFL4_9BACT</name>
<dbReference type="InterPro" id="IPR046535">
    <property type="entry name" value="DUF6600"/>
</dbReference>
<dbReference type="AlphaFoldDB" id="A0A8J8FFL4"/>